<evidence type="ECO:0000313" key="1">
    <source>
        <dbReference type="EMBL" id="GAH56486.1"/>
    </source>
</evidence>
<protein>
    <submittedName>
        <fullName evidence="1">Uncharacterized protein</fullName>
    </submittedName>
</protein>
<sequence length="38" mass="4558">MLIKSLKELGKETILLFKKYKNTKNISPPVFFQSYMMF</sequence>
<comment type="caution">
    <text evidence="1">The sequence shown here is derived from an EMBL/GenBank/DDBJ whole genome shotgun (WGS) entry which is preliminary data.</text>
</comment>
<feature type="non-terminal residue" evidence="1">
    <location>
        <position position="38"/>
    </location>
</feature>
<name>X1GF46_9ZZZZ</name>
<dbReference type="AlphaFoldDB" id="X1GF46"/>
<reference evidence="1" key="1">
    <citation type="journal article" date="2014" name="Front. Microbiol.">
        <title>High frequency of phylogenetically diverse reductive dehalogenase-homologous genes in deep subseafloor sedimentary metagenomes.</title>
        <authorList>
            <person name="Kawai M."/>
            <person name="Futagami T."/>
            <person name="Toyoda A."/>
            <person name="Takaki Y."/>
            <person name="Nishi S."/>
            <person name="Hori S."/>
            <person name="Arai W."/>
            <person name="Tsubouchi T."/>
            <person name="Morono Y."/>
            <person name="Uchiyama I."/>
            <person name="Ito T."/>
            <person name="Fujiyama A."/>
            <person name="Inagaki F."/>
            <person name="Takami H."/>
        </authorList>
    </citation>
    <scope>NUCLEOTIDE SEQUENCE</scope>
    <source>
        <strain evidence="1">Expedition CK06-06</strain>
    </source>
</reference>
<dbReference type="EMBL" id="BARU01019757">
    <property type="protein sequence ID" value="GAH56486.1"/>
    <property type="molecule type" value="Genomic_DNA"/>
</dbReference>
<proteinExistence type="predicted"/>
<accession>X1GF46</accession>
<organism evidence="1">
    <name type="scientific">marine sediment metagenome</name>
    <dbReference type="NCBI Taxonomy" id="412755"/>
    <lineage>
        <taxon>unclassified sequences</taxon>
        <taxon>metagenomes</taxon>
        <taxon>ecological metagenomes</taxon>
    </lineage>
</organism>
<gene>
    <name evidence="1" type="ORF">S03H2_32510</name>
</gene>